<feature type="binding site" evidence="11">
    <location>
        <position position="333"/>
    </location>
    <ligand>
        <name>ATP</name>
        <dbReference type="ChEBI" id="CHEBI:30616"/>
    </ligand>
</feature>
<feature type="region of interest" description="C" evidence="10">
    <location>
        <begin position="543"/>
        <end position="622"/>
    </location>
</feature>
<comment type="similarity">
    <text evidence="2 10">Belongs to the heat shock protein 90 family.</text>
</comment>
<dbReference type="SUPFAM" id="SSF54211">
    <property type="entry name" value="Ribosomal protein S5 domain 2-like"/>
    <property type="match status" value="1"/>
</dbReference>
<dbReference type="InterPro" id="IPR019805">
    <property type="entry name" value="Heat_shock_protein_90_CS"/>
</dbReference>
<feature type="binding site" evidence="11">
    <location>
        <position position="37"/>
    </location>
    <ligand>
        <name>ATP</name>
        <dbReference type="ChEBI" id="CHEBI:30616"/>
    </ligand>
</feature>
<dbReference type="AlphaFoldDB" id="A0A7G7MHM1"/>
<dbReference type="InterPro" id="IPR020575">
    <property type="entry name" value="Hsp90_N"/>
</dbReference>
<dbReference type="SUPFAM" id="SSF110942">
    <property type="entry name" value="HSP90 C-terminal domain"/>
    <property type="match status" value="1"/>
</dbReference>
<dbReference type="KEGG" id="ppel:H6H00_30310"/>
<dbReference type="GO" id="GO:0005524">
    <property type="term" value="F:ATP binding"/>
    <property type="evidence" value="ECO:0007669"/>
    <property type="project" value="UniProtKB-UniRule"/>
</dbReference>
<dbReference type="PRINTS" id="PR00775">
    <property type="entry name" value="HEATSHOCK90"/>
</dbReference>
<gene>
    <name evidence="10 13" type="primary">htpG</name>
    <name evidence="13" type="ORF">H6H00_30310</name>
</gene>
<comment type="subunit">
    <text evidence="10">Homodimer.</text>
</comment>
<dbReference type="FunFam" id="3.30.230.80:FF:000002">
    <property type="entry name" value="Molecular chaperone HtpG"/>
    <property type="match status" value="1"/>
</dbReference>
<dbReference type="PIRSF" id="PIRSF002583">
    <property type="entry name" value="Hsp90"/>
    <property type="match status" value="1"/>
</dbReference>
<dbReference type="InterPro" id="IPR036890">
    <property type="entry name" value="HATPase_C_sf"/>
</dbReference>
<evidence type="ECO:0000259" key="12">
    <source>
        <dbReference type="SMART" id="SM00387"/>
    </source>
</evidence>
<dbReference type="Pfam" id="PF13589">
    <property type="entry name" value="HATPase_c_3"/>
    <property type="match status" value="1"/>
</dbReference>
<dbReference type="SMART" id="SM00387">
    <property type="entry name" value="HATPase_c"/>
    <property type="match status" value="1"/>
</dbReference>
<evidence type="ECO:0000256" key="2">
    <source>
        <dbReference type="ARBA" id="ARBA00008239"/>
    </source>
</evidence>
<feature type="region of interest" description="A; substrate-binding" evidence="10">
    <location>
        <begin position="1"/>
        <end position="333"/>
    </location>
</feature>
<comment type="caution">
    <text evidence="10">Lacks conserved residue(s) required for the propagation of feature annotation.</text>
</comment>
<name>A0A7G7MHM1_9PSEU</name>
<feature type="binding site" evidence="11">
    <location>
        <begin position="99"/>
        <end position="100"/>
    </location>
    <ligand>
        <name>ATP</name>
        <dbReference type="ChEBI" id="CHEBI:30616"/>
    </ligand>
</feature>
<keyword evidence="3 10" id="KW-0963">Cytoplasm</keyword>
<dbReference type="RefSeq" id="WP_185719032.1">
    <property type="nucleotide sequence ID" value="NZ_BAAAWI010000001.1"/>
</dbReference>
<dbReference type="InterPro" id="IPR020568">
    <property type="entry name" value="Ribosomal_Su5_D2-typ_SF"/>
</dbReference>
<dbReference type="GO" id="GO:0005737">
    <property type="term" value="C:cytoplasm"/>
    <property type="evidence" value="ECO:0007669"/>
    <property type="project" value="UniProtKB-SubCell"/>
</dbReference>
<proteinExistence type="inferred from homology"/>
<dbReference type="EMBL" id="CP060131">
    <property type="protein sequence ID" value="QNG52282.1"/>
    <property type="molecule type" value="Genomic_DNA"/>
</dbReference>
<dbReference type="PANTHER" id="PTHR11528">
    <property type="entry name" value="HEAT SHOCK PROTEIN 90 FAMILY MEMBER"/>
    <property type="match status" value="1"/>
</dbReference>
<evidence type="ECO:0000256" key="3">
    <source>
        <dbReference type="ARBA" id="ARBA00022490"/>
    </source>
</evidence>
<evidence type="ECO:0000256" key="6">
    <source>
        <dbReference type="ARBA" id="ARBA00023016"/>
    </source>
</evidence>
<dbReference type="InterPro" id="IPR003594">
    <property type="entry name" value="HATPase_dom"/>
</dbReference>
<keyword evidence="14" id="KW-1185">Reference proteome</keyword>
<feature type="binding site" evidence="11">
    <location>
        <position position="79"/>
    </location>
    <ligand>
        <name>ATP</name>
        <dbReference type="ChEBI" id="CHEBI:30616"/>
    </ligand>
</feature>
<evidence type="ECO:0000256" key="8">
    <source>
        <dbReference type="ARBA" id="ARBA00058590"/>
    </source>
</evidence>
<evidence type="ECO:0000256" key="11">
    <source>
        <dbReference type="PIRSR" id="PIRSR002583-1"/>
    </source>
</evidence>
<feature type="binding site" evidence="11">
    <location>
        <position position="178"/>
    </location>
    <ligand>
        <name>ATP</name>
        <dbReference type="ChEBI" id="CHEBI:30616"/>
    </ligand>
</feature>
<dbReference type="GO" id="GO:0051082">
    <property type="term" value="F:unfolded protein binding"/>
    <property type="evidence" value="ECO:0007669"/>
    <property type="project" value="UniProtKB-UniRule"/>
</dbReference>
<dbReference type="GO" id="GO:0140662">
    <property type="term" value="F:ATP-dependent protein folding chaperone"/>
    <property type="evidence" value="ECO:0007669"/>
    <property type="project" value="InterPro"/>
</dbReference>
<dbReference type="CDD" id="cd16927">
    <property type="entry name" value="HATPase_Hsp90-like"/>
    <property type="match status" value="1"/>
</dbReference>
<dbReference type="InterPro" id="IPR001404">
    <property type="entry name" value="Hsp90_fam"/>
</dbReference>
<accession>A0A7G7MHM1</accession>
<evidence type="ECO:0000256" key="7">
    <source>
        <dbReference type="ARBA" id="ARBA00023186"/>
    </source>
</evidence>
<evidence type="ECO:0000256" key="9">
    <source>
        <dbReference type="ARBA" id="ARBA00070675"/>
    </source>
</evidence>
<protein>
    <recommendedName>
        <fullName evidence="9 10">Chaperone protein HtpG</fullName>
    </recommendedName>
    <alternativeName>
        <fullName evidence="10">Heat shock protein HtpG</fullName>
    </alternativeName>
    <alternativeName>
        <fullName evidence="10">High temperature protein G</fullName>
    </alternativeName>
</protein>
<dbReference type="Proteomes" id="UP000515728">
    <property type="component" value="Chromosome"/>
</dbReference>
<reference evidence="13 14" key="1">
    <citation type="submission" date="2020-08" db="EMBL/GenBank/DDBJ databases">
        <authorList>
            <person name="Mo P."/>
        </authorList>
    </citation>
    <scope>NUCLEOTIDE SEQUENCE [LARGE SCALE GENOMIC DNA]</scope>
    <source>
        <strain evidence="13 14">CGMCC 4.1532</strain>
    </source>
</reference>
<evidence type="ECO:0000256" key="1">
    <source>
        <dbReference type="ARBA" id="ARBA00004496"/>
    </source>
</evidence>
<dbReference type="Gene3D" id="1.20.120.790">
    <property type="entry name" value="Heat shock protein 90, C-terminal domain"/>
    <property type="match status" value="1"/>
</dbReference>
<evidence type="ECO:0000256" key="4">
    <source>
        <dbReference type="ARBA" id="ARBA00022741"/>
    </source>
</evidence>
<dbReference type="InterPro" id="IPR037196">
    <property type="entry name" value="HSP90_C"/>
</dbReference>
<dbReference type="Gene3D" id="3.40.50.11260">
    <property type="match status" value="1"/>
</dbReference>
<dbReference type="FunFam" id="3.30.565.10:FF:000009">
    <property type="entry name" value="Molecular chaperone HtpG"/>
    <property type="match status" value="1"/>
</dbReference>
<dbReference type="SUPFAM" id="SSF55874">
    <property type="entry name" value="ATPase domain of HSP90 chaperone/DNA topoisomerase II/histidine kinase"/>
    <property type="match status" value="1"/>
</dbReference>
<dbReference type="HAMAP" id="MF_00505">
    <property type="entry name" value="HSP90"/>
    <property type="match status" value="1"/>
</dbReference>
<feature type="binding site" evidence="11">
    <location>
        <begin position="128"/>
        <end position="133"/>
    </location>
    <ligand>
        <name>ATP</name>
        <dbReference type="ChEBI" id="CHEBI:30616"/>
    </ligand>
</feature>
<evidence type="ECO:0000313" key="14">
    <source>
        <dbReference type="Proteomes" id="UP000515728"/>
    </source>
</evidence>
<keyword evidence="6 10" id="KW-0346">Stress response</keyword>
<evidence type="ECO:0000256" key="10">
    <source>
        <dbReference type="HAMAP-Rule" id="MF_00505"/>
    </source>
</evidence>
<feature type="binding site" evidence="11">
    <location>
        <position position="84"/>
    </location>
    <ligand>
        <name>ATP</name>
        <dbReference type="ChEBI" id="CHEBI:30616"/>
    </ligand>
</feature>
<evidence type="ECO:0000256" key="5">
    <source>
        <dbReference type="ARBA" id="ARBA00022840"/>
    </source>
</evidence>
<comment type="subcellular location">
    <subcellularLocation>
        <location evidence="1 10">Cytoplasm</location>
    </subcellularLocation>
</comment>
<dbReference type="Gene3D" id="3.30.230.80">
    <property type="match status" value="1"/>
</dbReference>
<feature type="domain" description="Histidine kinase/HSP90-like ATPase" evidence="12">
    <location>
        <begin position="26"/>
        <end position="188"/>
    </location>
</feature>
<keyword evidence="4 10" id="KW-0547">Nucleotide-binding</keyword>
<keyword evidence="7 10" id="KW-0143">Chaperone</keyword>
<dbReference type="Gene3D" id="3.30.565.10">
    <property type="entry name" value="Histidine kinase-like ATPase, C-terminal domain"/>
    <property type="match status" value="1"/>
</dbReference>
<dbReference type="NCBIfam" id="NF003555">
    <property type="entry name" value="PRK05218.1"/>
    <property type="match status" value="1"/>
</dbReference>
<dbReference type="GO" id="GO:0016887">
    <property type="term" value="F:ATP hydrolysis activity"/>
    <property type="evidence" value="ECO:0007669"/>
    <property type="project" value="InterPro"/>
</dbReference>
<comment type="function">
    <text evidence="8 10">Molecular chaperone. Has ATPase activity.</text>
</comment>
<dbReference type="PROSITE" id="PS00298">
    <property type="entry name" value="HSP90"/>
    <property type="match status" value="1"/>
</dbReference>
<sequence length="622" mass="68795">MSTETIEFQAEARQLLQLMIHSIYSNKDVFLRELVSNASDALDKLRLASYQDKDLGADVDDLHVELAVDPEARTLTVRDNGIGMSRDDVVGLIGTIARSGSAEMLAQLRAAKESGAASEEASAELIGQFGVGFYSSFMVADRVEMVTRRAGEAAGVHWESAGEGTYTVDDAADAPQGTSITLHLKPVDAEDGLHDYADESVVRGLVKRYSDFITWPIRIGDDTVNSRKALWSRPQSDVSPEEYSEFYRHVSHDWQEPLETVRLSAEGTFEYQALLFLPAHAPMDLFMRDARRGVQLYVKRVFIMEDCEALVPEYLRFVKGVVDAADLSLNVSREILQQDRQIQLIRKRLVKKVLSTIRTMLDTDAEKYATFWTELGRALKEGLLSDGDNRQAILEVCSFPTTHDAEQQTTLADYVARMPEGQDAIYYMTGDSRTALEGSPHMEAFRAKGYEVLLLTDPVDEVWVDMVPEFDGRPLASIAKGDVDLGGDDLDDETKQGFDGLLTWLGTALEDDVKEVRLSHRLTTSAACLVGDPGDLTPTLEKMYRAMGQEPPKVKRILELNPQSPLVVGLNRAHAERPDDEELRGIARLLHGTALLAEGGDLPDPAAFAAALTAQLERSLGE</sequence>
<organism evidence="13 14">
    <name type="scientific">Pseudonocardia petroleophila</name>
    <dbReference type="NCBI Taxonomy" id="37331"/>
    <lineage>
        <taxon>Bacteria</taxon>
        <taxon>Bacillati</taxon>
        <taxon>Actinomycetota</taxon>
        <taxon>Actinomycetes</taxon>
        <taxon>Pseudonocardiales</taxon>
        <taxon>Pseudonocardiaceae</taxon>
        <taxon>Pseudonocardia</taxon>
    </lineage>
</organism>
<keyword evidence="5 10" id="KW-0067">ATP-binding</keyword>
<dbReference type="Pfam" id="PF00183">
    <property type="entry name" value="HSP90"/>
    <property type="match status" value="1"/>
</dbReference>
<evidence type="ECO:0000313" key="13">
    <source>
        <dbReference type="EMBL" id="QNG52282.1"/>
    </source>
</evidence>
<feature type="binding site" evidence="11">
    <location>
        <position position="33"/>
    </location>
    <ligand>
        <name>ATP</name>
        <dbReference type="ChEBI" id="CHEBI:30616"/>
    </ligand>
</feature>